<protein>
    <submittedName>
        <fullName evidence="2">Uncharacterized protein</fullName>
    </submittedName>
</protein>
<dbReference type="AlphaFoldDB" id="B9TBW2"/>
<keyword evidence="3" id="KW-1185">Reference proteome</keyword>
<evidence type="ECO:0000256" key="1">
    <source>
        <dbReference type="SAM" id="MobiDB-lite"/>
    </source>
</evidence>
<gene>
    <name evidence="2" type="ORF">RCOM_0145860</name>
</gene>
<name>B9TBW2_RICCO</name>
<sequence length="332" mass="37466">MGPQINGILRLWSRPRNHQISKPLRFQASLRDRVQDQSANKEQKTHDAQCDAQEGGRHSWHQTCLEICSQQRDSQSDCKQHADDETDPKERERAFQLEQPQDRHQDANAVPVSIQLALRAFRPATISRFDLGNGHAQLERVNGEFRLRLEPMGMGRKRFHIPTGENPITRQHVLESPPENGGGESRQHDIAKAVTRAICGDFIRYAATYDHIEPLVEHRLDQLRRSAGVVGAVAIDHDIHISFDVGKHPANHVSLALQGDAADVRASGAGDVRRTVGGIVVKYVDFSFREVAPEVLDHARDGFRLVVAWHDNSNFLTHIPLVYEMVWRASLL</sequence>
<proteinExistence type="predicted"/>
<evidence type="ECO:0000313" key="3">
    <source>
        <dbReference type="Proteomes" id="UP000008311"/>
    </source>
</evidence>
<dbReference type="Proteomes" id="UP000008311">
    <property type="component" value="Unassembled WGS sequence"/>
</dbReference>
<feature type="region of interest" description="Disordered" evidence="1">
    <location>
        <begin position="32"/>
        <end position="55"/>
    </location>
</feature>
<accession>B9TBW2</accession>
<feature type="compositionally biased region" description="Basic and acidic residues" evidence="1">
    <location>
        <begin position="74"/>
        <end position="91"/>
    </location>
</feature>
<reference evidence="3" key="1">
    <citation type="journal article" date="2010" name="Nat. Biotechnol.">
        <title>Draft genome sequence of the oilseed species Ricinus communis.</title>
        <authorList>
            <person name="Chan A.P."/>
            <person name="Crabtree J."/>
            <person name="Zhao Q."/>
            <person name="Lorenzi H."/>
            <person name="Orvis J."/>
            <person name="Puiu D."/>
            <person name="Melake-Berhan A."/>
            <person name="Jones K.M."/>
            <person name="Redman J."/>
            <person name="Chen G."/>
            <person name="Cahoon E.B."/>
            <person name="Gedil M."/>
            <person name="Stanke M."/>
            <person name="Haas B.J."/>
            <person name="Wortman J.R."/>
            <person name="Fraser-Liggett C.M."/>
            <person name="Ravel J."/>
            <person name="Rabinowicz P.D."/>
        </authorList>
    </citation>
    <scope>NUCLEOTIDE SEQUENCE [LARGE SCALE GENOMIC DNA]</scope>
    <source>
        <strain evidence="3">cv. Hale</strain>
    </source>
</reference>
<organism evidence="2 3">
    <name type="scientific">Ricinus communis</name>
    <name type="common">Castor bean</name>
    <dbReference type="NCBI Taxonomy" id="3988"/>
    <lineage>
        <taxon>Eukaryota</taxon>
        <taxon>Viridiplantae</taxon>
        <taxon>Streptophyta</taxon>
        <taxon>Embryophyta</taxon>
        <taxon>Tracheophyta</taxon>
        <taxon>Spermatophyta</taxon>
        <taxon>Magnoliopsida</taxon>
        <taxon>eudicotyledons</taxon>
        <taxon>Gunneridae</taxon>
        <taxon>Pentapetalae</taxon>
        <taxon>rosids</taxon>
        <taxon>fabids</taxon>
        <taxon>Malpighiales</taxon>
        <taxon>Euphorbiaceae</taxon>
        <taxon>Acalyphoideae</taxon>
        <taxon>Acalypheae</taxon>
        <taxon>Ricinus</taxon>
    </lineage>
</organism>
<dbReference type="InParanoid" id="B9TBW2"/>
<evidence type="ECO:0000313" key="2">
    <source>
        <dbReference type="EMBL" id="EEF26653.1"/>
    </source>
</evidence>
<feature type="region of interest" description="Disordered" evidence="1">
    <location>
        <begin position="72"/>
        <end position="91"/>
    </location>
</feature>
<dbReference type="EMBL" id="EQ976791">
    <property type="protein sequence ID" value="EEF26653.1"/>
    <property type="molecule type" value="Genomic_DNA"/>
</dbReference>